<dbReference type="InterPro" id="IPR029063">
    <property type="entry name" value="SAM-dependent_MTases_sf"/>
</dbReference>
<dbReference type="EC" id="2.1.1.77" evidence="3"/>
<reference evidence="14 15" key="1">
    <citation type="journal article" date="2019" name="Int. J. Syst. Evol. Microbiol.">
        <title>The Global Catalogue of Microorganisms (GCM) 10K type strain sequencing project: providing services to taxonomists for standard genome sequencing and annotation.</title>
        <authorList>
            <consortium name="The Broad Institute Genomics Platform"/>
            <consortium name="The Broad Institute Genome Sequencing Center for Infectious Disease"/>
            <person name="Wu L."/>
            <person name="Ma J."/>
        </authorList>
    </citation>
    <scope>NUCLEOTIDE SEQUENCE [LARGE SCALE GENOMIC DNA]</scope>
    <source>
        <strain evidence="14 15">JCM 4316</strain>
    </source>
</reference>
<keyword evidence="5" id="KW-0963">Cytoplasm</keyword>
<name>A0ABN3F9V7_9ACTN</name>
<evidence type="ECO:0000256" key="12">
    <source>
        <dbReference type="SAM" id="MobiDB-lite"/>
    </source>
</evidence>
<keyword evidence="7" id="KW-0808">Transferase</keyword>
<dbReference type="Pfam" id="PF00293">
    <property type="entry name" value="NUDIX"/>
    <property type="match status" value="1"/>
</dbReference>
<dbReference type="Gene3D" id="3.40.50.150">
    <property type="entry name" value="Vaccinia Virus protein VP39"/>
    <property type="match status" value="1"/>
</dbReference>
<evidence type="ECO:0000256" key="6">
    <source>
        <dbReference type="ARBA" id="ARBA00022603"/>
    </source>
</evidence>
<feature type="compositionally biased region" description="Low complexity" evidence="12">
    <location>
        <begin position="332"/>
        <end position="347"/>
    </location>
</feature>
<feature type="region of interest" description="Disordered" evidence="12">
    <location>
        <begin position="245"/>
        <end position="296"/>
    </location>
</feature>
<keyword evidence="8" id="KW-0949">S-adenosyl-L-methionine</keyword>
<evidence type="ECO:0000256" key="5">
    <source>
        <dbReference type="ARBA" id="ARBA00022490"/>
    </source>
</evidence>
<dbReference type="Gene3D" id="3.90.79.10">
    <property type="entry name" value="Nucleoside Triphosphate Pyrophosphohydrolase"/>
    <property type="match status" value="1"/>
</dbReference>
<dbReference type="CDD" id="cd02440">
    <property type="entry name" value="AdoMet_MTases"/>
    <property type="match status" value="1"/>
</dbReference>
<comment type="caution">
    <text evidence="14">The sequence shown here is derived from an EMBL/GenBank/DDBJ whole genome shotgun (WGS) entry which is preliminary data.</text>
</comment>
<dbReference type="Pfam" id="PF01135">
    <property type="entry name" value="PCMT"/>
    <property type="match status" value="1"/>
</dbReference>
<comment type="similarity">
    <text evidence="2">Belongs to the methyltransferase superfamily. L-isoaspartyl/D-aspartyl protein methyltransferase family.</text>
</comment>
<keyword evidence="15" id="KW-1185">Reference proteome</keyword>
<feature type="region of interest" description="Disordered" evidence="12">
    <location>
        <begin position="315"/>
        <end position="347"/>
    </location>
</feature>
<evidence type="ECO:0000256" key="3">
    <source>
        <dbReference type="ARBA" id="ARBA00011890"/>
    </source>
</evidence>
<evidence type="ECO:0000256" key="4">
    <source>
        <dbReference type="ARBA" id="ARBA00013346"/>
    </source>
</evidence>
<dbReference type="SUPFAM" id="SSF55811">
    <property type="entry name" value="Nudix"/>
    <property type="match status" value="2"/>
</dbReference>
<evidence type="ECO:0000256" key="1">
    <source>
        <dbReference type="ARBA" id="ARBA00004496"/>
    </source>
</evidence>
<dbReference type="EMBL" id="BAAASD010000001">
    <property type="protein sequence ID" value="GAA2324934.1"/>
    <property type="molecule type" value="Genomic_DNA"/>
</dbReference>
<dbReference type="PANTHER" id="PTHR11579:SF0">
    <property type="entry name" value="PROTEIN-L-ISOASPARTATE(D-ASPARTATE) O-METHYLTRANSFERASE"/>
    <property type="match status" value="1"/>
</dbReference>
<keyword evidence="6" id="KW-0489">Methyltransferase</keyword>
<evidence type="ECO:0000313" key="14">
    <source>
        <dbReference type="EMBL" id="GAA2324934.1"/>
    </source>
</evidence>
<dbReference type="PANTHER" id="PTHR11579">
    <property type="entry name" value="PROTEIN-L-ISOASPARTATE O-METHYLTRANSFERASE"/>
    <property type="match status" value="1"/>
</dbReference>
<evidence type="ECO:0000256" key="8">
    <source>
        <dbReference type="ARBA" id="ARBA00022691"/>
    </source>
</evidence>
<dbReference type="InterPro" id="IPR000682">
    <property type="entry name" value="PCMT"/>
</dbReference>
<dbReference type="PROSITE" id="PS51462">
    <property type="entry name" value="NUDIX"/>
    <property type="match status" value="1"/>
</dbReference>
<evidence type="ECO:0000256" key="7">
    <source>
        <dbReference type="ARBA" id="ARBA00022679"/>
    </source>
</evidence>
<evidence type="ECO:0000313" key="15">
    <source>
        <dbReference type="Proteomes" id="UP001500253"/>
    </source>
</evidence>
<gene>
    <name evidence="14" type="ORF">GCM10010246_02280</name>
</gene>
<organism evidence="14 15">
    <name type="scientific">Streptomyces cuspidosporus</name>
    <dbReference type="NCBI Taxonomy" id="66882"/>
    <lineage>
        <taxon>Bacteria</taxon>
        <taxon>Bacillati</taxon>
        <taxon>Actinomycetota</taxon>
        <taxon>Actinomycetes</taxon>
        <taxon>Kitasatosporales</taxon>
        <taxon>Streptomycetaceae</taxon>
        <taxon>Streptomyces</taxon>
    </lineage>
</organism>
<evidence type="ECO:0000256" key="9">
    <source>
        <dbReference type="ARBA" id="ARBA00030757"/>
    </source>
</evidence>
<dbReference type="InterPro" id="IPR015797">
    <property type="entry name" value="NUDIX_hydrolase-like_dom_sf"/>
</dbReference>
<dbReference type="InterPro" id="IPR000086">
    <property type="entry name" value="NUDIX_hydrolase_dom"/>
</dbReference>
<proteinExistence type="inferred from homology"/>
<accession>A0ABN3F9V7</accession>
<sequence>MPLTCSHIRATVEAYLARHPHERESLAGLLSLLDRADNPAGRATLPGHVTCSAAVIDREQSVLHIGHKATGLLLNPGGHVEDDRSLLAAALREVCEETGLRPGDLCLTPQFVDAPIDIDVHDIDANPAKGEDEHQHFDFRFVFYLVPEQHPQLLLQDDEVVGVRWLEFADVRSPTLRAKLLDARGQGLDGRPEPVNASALIHDGHGRYLLHLRDQREYIWAPGRFALLGGGRTVEDVSVEATLRREASADRPRLSGPRLVRHPGRPGTRPVRGVAVVEPEGSAARRRALHPAGDRRSARRELVFAEGVARPMSALDTCSPGGVQAPGHVARPAGSEPSSETAEGPAAAARAAMVAQLEESGVLGPGPVRDALLALPREVLMPQAYVRRSAPGEEPPRWELLDWSAPQDRPELLGLLYGGDSVLVQHDGEPLLGRVRGTRSGASITSMSTVMGLTAELLEELDLRPGQRVLDVGTGTGVTAAVACQVCGDQGVVTLDRDRHLTDAAAVRLAGLGFRPDVVCGQGDAGWPARAPYDRIFVSYAVGRMPTALVEQLAPGGRLLVHVTSASPSWPALAVVERTPAGQVTAELRAVEFAHRAGHGIERIWLDKEFRQRIATEQGTWTQRSMLAPPADTDRGLWLAADHLLGGLVRDFGAEHLSVGAPGCGSWLRVEPVGRSRWDVTIHGPRDIWKELQDLAVRWRVAGGPSRYRLLFEPDGGQRVVSACGRLSWHLPTPRPLDEGAST</sequence>
<feature type="domain" description="Nudix hydrolase" evidence="13">
    <location>
        <begin position="46"/>
        <end position="188"/>
    </location>
</feature>
<evidence type="ECO:0000256" key="11">
    <source>
        <dbReference type="ARBA" id="ARBA00031350"/>
    </source>
</evidence>
<evidence type="ECO:0000256" key="10">
    <source>
        <dbReference type="ARBA" id="ARBA00031323"/>
    </source>
</evidence>
<evidence type="ECO:0000259" key="13">
    <source>
        <dbReference type="PROSITE" id="PS51462"/>
    </source>
</evidence>
<comment type="subcellular location">
    <subcellularLocation>
        <location evidence="1">Cytoplasm</location>
    </subcellularLocation>
</comment>
<dbReference type="CDD" id="cd03674">
    <property type="entry name" value="NUDIX_Hydrolase"/>
    <property type="match status" value="1"/>
</dbReference>
<dbReference type="SUPFAM" id="SSF53335">
    <property type="entry name" value="S-adenosyl-L-methionine-dependent methyltransferases"/>
    <property type="match status" value="1"/>
</dbReference>
<evidence type="ECO:0000256" key="2">
    <source>
        <dbReference type="ARBA" id="ARBA00005369"/>
    </source>
</evidence>
<dbReference type="Proteomes" id="UP001500253">
    <property type="component" value="Unassembled WGS sequence"/>
</dbReference>
<protein>
    <recommendedName>
        <fullName evidence="4">Protein-L-isoaspartate O-methyltransferase</fullName>
        <ecNumber evidence="3">2.1.1.77</ecNumber>
    </recommendedName>
    <alternativeName>
        <fullName evidence="11">L-isoaspartyl protein carboxyl methyltransferase</fullName>
    </alternativeName>
    <alternativeName>
        <fullName evidence="9">Protein L-isoaspartyl methyltransferase</fullName>
    </alternativeName>
    <alternativeName>
        <fullName evidence="10">Protein-beta-aspartate methyltransferase</fullName>
    </alternativeName>
</protein>